<dbReference type="Gene3D" id="3.90.550.10">
    <property type="entry name" value="Spore Coat Polysaccharide Biosynthesis Protein SpsA, Chain A"/>
    <property type="match status" value="1"/>
</dbReference>
<dbReference type="GO" id="GO:0000032">
    <property type="term" value="P:cell wall mannoprotein biosynthetic process"/>
    <property type="evidence" value="ECO:0007669"/>
    <property type="project" value="TreeGrafter"/>
</dbReference>
<protein>
    <submittedName>
        <fullName evidence="5">O-glycoside alpha-1-2-mannosyltransferase-like protein 4</fullName>
    </submittedName>
</protein>
<proteinExistence type="inferred from homology"/>
<evidence type="ECO:0000256" key="1">
    <source>
        <dbReference type="ARBA" id="ARBA00007677"/>
    </source>
</evidence>
<dbReference type="GO" id="GO:0005794">
    <property type="term" value="C:Golgi apparatus"/>
    <property type="evidence" value="ECO:0007669"/>
    <property type="project" value="TreeGrafter"/>
</dbReference>
<name>A0AAW0QGE2_9PEZI</name>
<sequence>MALPARQFLRRRVRHLRPLLWLVIVALLLEASYHVSRFRVPAPEFELDPPFHTSCQEPNTSAPRENAVLVMLARNEEFLQAQHSVASLERRFNRWFEYPYVFLNDQPFSHEFMDAMRASTNASTSFEVVPREQWTFPDSLDKDKAQVSIAAQGRHGILYGGLTAYHHMCRFFAGAFYELEALRKYKYYWRIEPDVDFPCSITYDPFVEMARHKKVYGYTIALPEEGSTCPSLFRQVSDWKEFHNIQDTDLWKASISPSRLPWPLRSFTKHFPHRDRHGDSWNLCHYWSNFEIADLDWFRAAPYQNLYAHLEKTGGFYFERWGDAAVHALAINMLADPRAIHHFADFAYRHDYYYQCPANAPDGQLPTSSTLNAAEPNWALEQQGGIGCRCDCDSHTPSNVGSYCLNKLREPISKKRPWKTWLMGWVF</sequence>
<dbReference type="PANTHER" id="PTHR31121:SF2">
    <property type="entry name" value="MANNOSYLTRANSFERASE KTR5-RELATED"/>
    <property type="match status" value="1"/>
</dbReference>
<evidence type="ECO:0000313" key="6">
    <source>
        <dbReference type="Proteomes" id="UP001392437"/>
    </source>
</evidence>
<feature type="active site" description="Nucleophile" evidence="4">
    <location>
        <position position="291"/>
    </location>
</feature>
<accession>A0AAW0QGE2</accession>
<keyword evidence="3" id="KW-0808">Transferase</keyword>
<dbReference type="GO" id="GO:0016020">
    <property type="term" value="C:membrane"/>
    <property type="evidence" value="ECO:0007669"/>
    <property type="project" value="InterPro"/>
</dbReference>
<dbReference type="PIRSF" id="PIRSF018153">
    <property type="entry name" value="Glyco_trans_15"/>
    <property type="match status" value="1"/>
</dbReference>
<dbReference type="SUPFAM" id="SSF53448">
    <property type="entry name" value="Nucleotide-diphospho-sugar transferases"/>
    <property type="match status" value="1"/>
</dbReference>
<evidence type="ECO:0000256" key="2">
    <source>
        <dbReference type="ARBA" id="ARBA00022676"/>
    </source>
</evidence>
<organism evidence="5 6">
    <name type="scientific">Apiospora kogelbergensis</name>
    <dbReference type="NCBI Taxonomy" id="1337665"/>
    <lineage>
        <taxon>Eukaryota</taxon>
        <taxon>Fungi</taxon>
        <taxon>Dikarya</taxon>
        <taxon>Ascomycota</taxon>
        <taxon>Pezizomycotina</taxon>
        <taxon>Sordariomycetes</taxon>
        <taxon>Xylariomycetidae</taxon>
        <taxon>Amphisphaeriales</taxon>
        <taxon>Apiosporaceae</taxon>
        <taxon>Apiospora</taxon>
    </lineage>
</organism>
<evidence type="ECO:0000256" key="3">
    <source>
        <dbReference type="ARBA" id="ARBA00022679"/>
    </source>
</evidence>
<dbReference type="GO" id="GO:0000026">
    <property type="term" value="F:alpha-1,2-mannosyltransferase activity"/>
    <property type="evidence" value="ECO:0007669"/>
    <property type="project" value="TreeGrafter"/>
</dbReference>
<evidence type="ECO:0000313" key="5">
    <source>
        <dbReference type="EMBL" id="KAK8096125.1"/>
    </source>
</evidence>
<dbReference type="Pfam" id="PF01793">
    <property type="entry name" value="Glyco_transf_15"/>
    <property type="match status" value="1"/>
</dbReference>
<dbReference type="PANTHER" id="PTHR31121">
    <property type="entry name" value="ALPHA-1,2 MANNOSYLTRANSFERASE KTR1"/>
    <property type="match status" value="1"/>
</dbReference>
<reference evidence="5 6" key="1">
    <citation type="submission" date="2023-01" db="EMBL/GenBank/DDBJ databases">
        <title>Analysis of 21 Apiospora genomes using comparative genomics revels a genus with tremendous synthesis potential of carbohydrate active enzymes and secondary metabolites.</title>
        <authorList>
            <person name="Sorensen T."/>
        </authorList>
    </citation>
    <scope>NUCLEOTIDE SEQUENCE [LARGE SCALE GENOMIC DNA]</scope>
    <source>
        <strain evidence="5 6">CBS 117206</strain>
    </source>
</reference>
<dbReference type="EMBL" id="JAQQWP010000011">
    <property type="protein sequence ID" value="KAK8096125.1"/>
    <property type="molecule type" value="Genomic_DNA"/>
</dbReference>
<comment type="similarity">
    <text evidence="1">Belongs to the glycosyltransferase 15 family.</text>
</comment>
<gene>
    <name evidence="5" type="ORF">PG999_014147</name>
</gene>
<evidence type="ECO:0000256" key="4">
    <source>
        <dbReference type="PIRSR" id="PIRSR018153-1"/>
    </source>
</evidence>
<dbReference type="InterPro" id="IPR002685">
    <property type="entry name" value="Glyco_trans_15"/>
</dbReference>
<comment type="caution">
    <text evidence="5">The sequence shown here is derived from an EMBL/GenBank/DDBJ whole genome shotgun (WGS) entry which is preliminary data.</text>
</comment>
<dbReference type="Proteomes" id="UP001392437">
    <property type="component" value="Unassembled WGS sequence"/>
</dbReference>
<dbReference type="GO" id="GO:0006487">
    <property type="term" value="P:protein N-linked glycosylation"/>
    <property type="evidence" value="ECO:0007669"/>
    <property type="project" value="TreeGrafter"/>
</dbReference>
<keyword evidence="2" id="KW-0328">Glycosyltransferase</keyword>
<dbReference type="AlphaFoldDB" id="A0AAW0QGE2"/>
<dbReference type="InterPro" id="IPR029044">
    <property type="entry name" value="Nucleotide-diphossugar_trans"/>
</dbReference>
<keyword evidence="6" id="KW-1185">Reference proteome</keyword>